<dbReference type="Proteomes" id="UP000027337">
    <property type="component" value="Unassembled WGS sequence"/>
</dbReference>
<keyword evidence="4 10" id="KW-0963">Cytoplasm</keyword>
<evidence type="ECO:0000256" key="8">
    <source>
        <dbReference type="ARBA" id="ARBA00023229"/>
    </source>
</evidence>
<dbReference type="GO" id="GO:0050992">
    <property type="term" value="P:dimethylallyl diphosphate biosynthetic process"/>
    <property type="evidence" value="ECO:0007669"/>
    <property type="project" value="UniProtKB-UniRule"/>
</dbReference>
<evidence type="ECO:0000256" key="3">
    <source>
        <dbReference type="ARBA" id="ARBA00012057"/>
    </source>
</evidence>
<dbReference type="GO" id="GO:0009240">
    <property type="term" value="P:isopentenyl diphosphate biosynthetic process"/>
    <property type="evidence" value="ECO:0007669"/>
    <property type="project" value="TreeGrafter"/>
</dbReference>
<gene>
    <name evidence="10" type="primary">idi</name>
    <name evidence="12" type="ORF">PM02_17430</name>
</gene>
<accession>A0A061SLR3</accession>
<evidence type="ECO:0000256" key="2">
    <source>
        <dbReference type="ARBA" id="ARBA00007579"/>
    </source>
</evidence>
<dbReference type="EC" id="5.3.3.2" evidence="3 10"/>
<evidence type="ECO:0000259" key="11">
    <source>
        <dbReference type="PROSITE" id="PS51462"/>
    </source>
</evidence>
<evidence type="ECO:0000256" key="10">
    <source>
        <dbReference type="HAMAP-Rule" id="MF_00202"/>
    </source>
</evidence>
<keyword evidence="9 10" id="KW-0413">Isomerase</keyword>
<dbReference type="InterPro" id="IPR000086">
    <property type="entry name" value="NUDIX_hydrolase_dom"/>
</dbReference>
<protein>
    <recommendedName>
        <fullName evidence="3 10">Isopentenyl-diphosphate Delta-isomerase</fullName>
        <shortName evidence="10">IPP isomerase</shortName>
        <ecNumber evidence="3 10">5.3.3.2</ecNumber>
    </recommendedName>
    <alternativeName>
        <fullName evidence="10">IPP:DMAPP isomerase</fullName>
    </alternativeName>
    <alternativeName>
        <fullName evidence="10">Isopentenyl pyrophosphate isomerase</fullName>
    </alternativeName>
</protein>
<feature type="binding site" evidence="10">
    <location>
        <position position="104"/>
    </location>
    <ligand>
        <name>Mn(2+)</name>
        <dbReference type="ChEBI" id="CHEBI:29035"/>
    </ligand>
</feature>
<dbReference type="PANTHER" id="PTHR10885:SF0">
    <property type="entry name" value="ISOPENTENYL-DIPHOSPHATE DELTA-ISOMERASE"/>
    <property type="match status" value="1"/>
</dbReference>
<feature type="domain" description="Nudix hydrolase" evidence="11">
    <location>
        <begin position="66"/>
        <end position="200"/>
    </location>
</feature>
<feature type="binding site" evidence="10">
    <location>
        <position position="150"/>
    </location>
    <ligand>
        <name>Mn(2+)</name>
        <dbReference type="ChEBI" id="CHEBI:29035"/>
    </ligand>
</feature>
<dbReference type="UniPathway" id="UPA00059">
    <property type="reaction ID" value="UER00104"/>
</dbReference>
<dbReference type="PROSITE" id="PS51462">
    <property type="entry name" value="NUDIX"/>
    <property type="match status" value="1"/>
</dbReference>
<comment type="cofactor">
    <cofactor evidence="10">
        <name>Mn(2+)</name>
        <dbReference type="ChEBI" id="CHEBI:29035"/>
    </cofactor>
    <text evidence="10">Binds 1 Mn(2+) ion per subunit.</text>
</comment>
<evidence type="ECO:0000256" key="4">
    <source>
        <dbReference type="ARBA" id="ARBA00022490"/>
    </source>
</evidence>
<keyword evidence="5 10" id="KW-0479">Metal-binding</keyword>
<evidence type="ECO:0000256" key="5">
    <source>
        <dbReference type="ARBA" id="ARBA00022723"/>
    </source>
</evidence>
<keyword evidence="7 10" id="KW-0464">Manganese</keyword>
<evidence type="ECO:0000256" key="7">
    <source>
        <dbReference type="ARBA" id="ARBA00023211"/>
    </source>
</evidence>
<feature type="binding site" evidence="10">
    <location>
        <position position="148"/>
    </location>
    <ligand>
        <name>Mn(2+)</name>
        <dbReference type="ChEBI" id="CHEBI:29035"/>
    </ligand>
</feature>
<comment type="pathway">
    <text evidence="1 10">Isoprenoid biosynthesis; dimethylallyl diphosphate biosynthesis; dimethylallyl diphosphate from isopentenyl diphosphate: step 1/1.</text>
</comment>
<comment type="similarity">
    <text evidence="2 10">Belongs to the IPP isomerase type 1 family.</text>
</comment>
<comment type="catalytic activity">
    <reaction evidence="10">
        <text>isopentenyl diphosphate = dimethylallyl diphosphate</text>
        <dbReference type="Rhea" id="RHEA:23284"/>
        <dbReference type="ChEBI" id="CHEBI:57623"/>
        <dbReference type="ChEBI" id="CHEBI:128769"/>
        <dbReference type="EC" id="5.3.3.2"/>
    </reaction>
</comment>
<keyword evidence="13" id="KW-1185">Reference proteome</keyword>
<dbReference type="EMBL" id="JEMU01000019">
    <property type="protein sequence ID" value="KAJ01797.1"/>
    <property type="molecule type" value="Genomic_DNA"/>
</dbReference>
<feature type="binding site" evidence="10">
    <location>
        <position position="62"/>
    </location>
    <ligand>
        <name>Mn(2+)</name>
        <dbReference type="ChEBI" id="CHEBI:29035"/>
    </ligand>
</feature>
<dbReference type="STRING" id="83219.PM02_17430"/>
<evidence type="ECO:0000256" key="6">
    <source>
        <dbReference type="ARBA" id="ARBA00022842"/>
    </source>
</evidence>
<dbReference type="AlphaFoldDB" id="A0A061SLR3"/>
<dbReference type="NCBIfam" id="TIGR02150">
    <property type="entry name" value="IPP_isom_1"/>
    <property type="match status" value="1"/>
</dbReference>
<keyword evidence="8 10" id="KW-0414">Isoprene biosynthesis</keyword>
<dbReference type="InterPro" id="IPR056375">
    <property type="entry name" value="Idi_bact"/>
</dbReference>
<dbReference type="CDD" id="cd02885">
    <property type="entry name" value="NUDIX_IPP_Isomerase"/>
    <property type="match status" value="1"/>
</dbReference>
<feature type="binding site" evidence="10">
    <location>
        <position position="122"/>
    </location>
    <ligand>
        <name>Mg(2+)</name>
        <dbReference type="ChEBI" id="CHEBI:18420"/>
    </ligand>
</feature>
<dbReference type="SUPFAM" id="SSF55811">
    <property type="entry name" value="Nudix"/>
    <property type="match status" value="1"/>
</dbReference>
<dbReference type="NCBIfam" id="NF002995">
    <property type="entry name" value="PRK03759.1"/>
    <property type="match status" value="1"/>
</dbReference>
<dbReference type="PANTHER" id="PTHR10885">
    <property type="entry name" value="ISOPENTENYL-DIPHOSPHATE DELTA-ISOMERASE"/>
    <property type="match status" value="1"/>
</dbReference>
<evidence type="ECO:0000256" key="9">
    <source>
        <dbReference type="ARBA" id="ARBA00023235"/>
    </source>
</evidence>
<dbReference type="InterPro" id="IPR011876">
    <property type="entry name" value="IsopentenylPP_isomerase_typ1"/>
</dbReference>
<feature type="active site" evidence="10">
    <location>
        <position position="102"/>
    </location>
</feature>
<dbReference type="InterPro" id="IPR015797">
    <property type="entry name" value="NUDIX_hydrolase-like_dom_sf"/>
</dbReference>
<name>A0A061SLR3_9RHOB</name>
<evidence type="ECO:0000256" key="1">
    <source>
        <dbReference type="ARBA" id="ARBA00004826"/>
    </source>
</evidence>
<comment type="function">
    <text evidence="10">Catalyzes the 1,3-allylic rearrangement of the homoallylic substrate isopentenyl (IPP) to its highly electrophilic allylic isomer, dimethylallyl diphosphate (DMAPP).</text>
</comment>
<dbReference type="GO" id="GO:0005737">
    <property type="term" value="C:cytoplasm"/>
    <property type="evidence" value="ECO:0007669"/>
    <property type="project" value="UniProtKB-SubCell"/>
</dbReference>
<proteinExistence type="inferred from homology"/>
<dbReference type="HAMAP" id="MF_00202">
    <property type="entry name" value="Idi"/>
    <property type="match status" value="1"/>
</dbReference>
<dbReference type="GO" id="GO:0004452">
    <property type="term" value="F:isopentenyl-diphosphate delta-isomerase activity"/>
    <property type="evidence" value="ECO:0007669"/>
    <property type="project" value="UniProtKB-UniRule"/>
</dbReference>
<reference evidence="12 13" key="1">
    <citation type="journal article" date="2014" name="Genome Announc.">
        <title>Draft Genome Sequences of Two Isolates of the Roseobacter Group, Sulfitobacter sp. Strains 3SOLIMAR09 and 1FIGIMAR09, from Harbors of Mallorca Island (Mediterranean Sea).</title>
        <authorList>
            <person name="Mas-Llado M."/>
            <person name="Pina-Villalonga J.M."/>
            <person name="Brunet-Galmes I."/>
            <person name="Nogales B."/>
            <person name="Bosch R."/>
        </authorList>
    </citation>
    <scope>NUCLEOTIDE SEQUENCE [LARGE SCALE GENOMIC DNA]</scope>
    <source>
        <strain evidence="12 13">1FIGIMAR09</strain>
    </source>
</reference>
<evidence type="ECO:0000313" key="12">
    <source>
        <dbReference type="EMBL" id="KAJ01797.1"/>
    </source>
</evidence>
<dbReference type="Gene3D" id="3.90.79.10">
    <property type="entry name" value="Nucleoside Triphosphate Pyrophosphohydrolase"/>
    <property type="match status" value="1"/>
</dbReference>
<feature type="binding site" evidence="10">
    <location>
        <position position="68"/>
    </location>
    <ligand>
        <name>Mn(2+)</name>
        <dbReference type="ChEBI" id="CHEBI:29035"/>
    </ligand>
</feature>
<dbReference type="GO" id="GO:0046872">
    <property type="term" value="F:metal ion binding"/>
    <property type="evidence" value="ECO:0007669"/>
    <property type="project" value="UniProtKB-KW"/>
</dbReference>
<dbReference type="eggNOG" id="COG1443">
    <property type="taxonomic scope" value="Bacteria"/>
</dbReference>
<comment type="cofactor">
    <cofactor evidence="10">
        <name>Mg(2+)</name>
        <dbReference type="ChEBI" id="CHEBI:18420"/>
    </cofactor>
    <text evidence="10">Binds 1 Mg(2+) ion per subunit. The magnesium ion binds only when substrate is bound.</text>
</comment>
<organism evidence="12 13">
    <name type="scientific">Sulfitobacter mediterraneus</name>
    <dbReference type="NCBI Taxonomy" id="83219"/>
    <lineage>
        <taxon>Bacteria</taxon>
        <taxon>Pseudomonadati</taxon>
        <taxon>Pseudomonadota</taxon>
        <taxon>Alphaproteobacteria</taxon>
        <taxon>Rhodobacterales</taxon>
        <taxon>Roseobacteraceae</taxon>
        <taxon>Sulfitobacter</taxon>
    </lineage>
</organism>
<dbReference type="Pfam" id="PF00293">
    <property type="entry name" value="NUDIX"/>
    <property type="match status" value="1"/>
</dbReference>
<evidence type="ECO:0000313" key="13">
    <source>
        <dbReference type="Proteomes" id="UP000027337"/>
    </source>
</evidence>
<comment type="caution">
    <text evidence="12">The sequence shown here is derived from an EMBL/GenBank/DDBJ whole genome shotgun (WGS) entry which is preliminary data.</text>
</comment>
<comment type="subcellular location">
    <subcellularLocation>
        <location evidence="10">Cytoplasm</location>
    </subcellularLocation>
</comment>
<feature type="active site" evidence="10">
    <location>
        <position position="150"/>
    </location>
</feature>
<keyword evidence="6 10" id="KW-0460">Magnesium</keyword>
<sequence>MASLSQQPVPGQFRLHITALLVLTRQPQLIGLLMTNTTDNLKIMIPAWVDGTLTPVEKLETHLRGLRHLAVSVFVIREGKILIQRRALSKYHTPGLWANTCCTHPAWEEPPADCAARRLTEELGITGLTLSHRGQVEYRAEVGNGLTEHELVEVYLADAPDDMPLAPNPDEVMDTRWITLESLKSEIAQDPDAFTPWLHIYLDRHSDMILGL</sequence>